<dbReference type="AlphaFoldDB" id="A0A0K2VGD0"/>
<evidence type="ECO:0000313" key="1">
    <source>
        <dbReference type="EMBL" id="CDW49257.1"/>
    </source>
</evidence>
<protein>
    <submittedName>
        <fullName evidence="1">Uncharacterized protein</fullName>
    </submittedName>
</protein>
<dbReference type="EMBL" id="HACA01031896">
    <property type="protein sequence ID" value="CDW49257.1"/>
    <property type="molecule type" value="Transcribed_RNA"/>
</dbReference>
<proteinExistence type="predicted"/>
<organism evidence="1">
    <name type="scientific">Lepeophtheirus salmonis</name>
    <name type="common">Salmon louse</name>
    <name type="synonym">Caligus salmonis</name>
    <dbReference type="NCBI Taxonomy" id="72036"/>
    <lineage>
        <taxon>Eukaryota</taxon>
        <taxon>Metazoa</taxon>
        <taxon>Ecdysozoa</taxon>
        <taxon>Arthropoda</taxon>
        <taxon>Crustacea</taxon>
        <taxon>Multicrustacea</taxon>
        <taxon>Hexanauplia</taxon>
        <taxon>Copepoda</taxon>
        <taxon>Siphonostomatoida</taxon>
        <taxon>Caligidae</taxon>
        <taxon>Lepeophtheirus</taxon>
    </lineage>
</organism>
<accession>A0A0K2VGD0</accession>
<feature type="non-terminal residue" evidence="1">
    <location>
        <position position="1"/>
    </location>
</feature>
<reference evidence="1" key="1">
    <citation type="submission" date="2014-05" db="EMBL/GenBank/DDBJ databases">
        <authorList>
            <person name="Chronopoulou M."/>
        </authorList>
    </citation>
    <scope>NUCLEOTIDE SEQUENCE</scope>
    <source>
        <tissue evidence="1">Whole organism</tissue>
    </source>
</reference>
<sequence>PLFYQILYRICLLHHSCFSLHFIELVFKGGSNHINKDLGA</sequence>
<name>A0A0K2VGD0_LEPSM</name>